<dbReference type="Gene3D" id="2.30.110.20">
    <property type="entry name" value="Hcp1-like"/>
    <property type="match status" value="1"/>
</dbReference>
<dbReference type="AlphaFoldDB" id="A0AAX2HC71"/>
<organism evidence="1 2">
    <name type="scientific">Pseudomonas lundensis</name>
    <dbReference type="NCBI Taxonomy" id="86185"/>
    <lineage>
        <taxon>Bacteria</taxon>
        <taxon>Pseudomonadati</taxon>
        <taxon>Pseudomonadota</taxon>
        <taxon>Gammaproteobacteria</taxon>
        <taxon>Pseudomonadales</taxon>
        <taxon>Pseudomonadaceae</taxon>
        <taxon>Pseudomonas</taxon>
    </lineage>
</organism>
<sequence length="164" mass="17946">MANQGYRTITGNAQGVISAGCSTQESIGNTYQTTHTDEIMVPPYSHNMTNVGNINKQTHHPIPTTKNVNKSSPLLAQALSIREEINRIIIFYPALPFGKLEKPYSISINDGIFADLTLEIPHAILLHDLQPQNRSSSVIEISRGPTILQVPADIAHGEITNEAH</sequence>
<dbReference type="InterPro" id="IPR052947">
    <property type="entry name" value="T6SS_Hcp1_domain"/>
</dbReference>
<evidence type="ECO:0000313" key="1">
    <source>
        <dbReference type="EMBL" id="SOB53987.1"/>
    </source>
</evidence>
<gene>
    <name evidence="1" type="ORF">PLUA15_470118</name>
</gene>
<dbReference type="SUPFAM" id="SSF141452">
    <property type="entry name" value="Hcp1-like"/>
    <property type="match status" value="1"/>
</dbReference>
<reference evidence="1 2" key="1">
    <citation type="submission" date="2017-08" db="EMBL/GenBank/DDBJ databases">
        <authorList>
            <person name="Chaillou S."/>
        </authorList>
    </citation>
    <scope>NUCLEOTIDE SEQUENCE [LARGE SCALE GENOMIC DNA]</scope>
    <source>
        <strain evidence="1 2">MFPA15A1205</strain>
    </source>
</reference>
<dbReference type="PANTHER" id="PTHR34319">
    <property type="entry name" value="MAJOR EXPORTED PROTEIN"/>
    <property type="match status" value="1"/>
</dbReference>
<dbReference type="PROSITE" id="PS51257">
    <property type="entry name" value="PROKAR_LIPOPROTEIN"/>
    <property type="match status" value="1"/>
</dbReference>
<dbReference type="InterPro" id="IPR036624">
    <property type="entry name" value="Hcp1-lik_sf"/>
</dbReference>
<protein>
    <recommendedName>
        <fullName evidence="3">Type VI secretion system protein</fullName>
    </recommendedName>
</protein>
<dbReference type="NCBIfam" id="TIGR03344">
    <property type="entry name" value="VI_effect_Hcp1"/>
    <property type="match status" value="1"/>
</dbReference>
<dbReference type="PANTHER" id="PTHR34319:SF7">
    <property type="entry name" value="HNH ENDONUCLEASE DOMAIN-CONTAINING PROTEIN"/>
    <property type="match status" value="1"/>
</dbReference>
<evidence type="ECO:0000313" key="2">
    <source>
        <dbReference type="Proteomes" id="UP000219564"/>
    </source>
</evidence>
<dbReference type="EMBL" id="OBKZ01000042">
    <property type="protein sequence ID" value="SOB53987.1"/>
    <property type="molecule type" value="Genomic_DNA"/>
</dbReference>
<comment type="caution">
    <text evidence="1">The sequence shown here is derived from an EMBL/GenBank/DDBJ whole genome shotgun (WGS) entry which is preliminary data.</text>
</comment>
<dbReference type="InterPro" id="IPR008514">
    <property type="entry name" value="T6SS_Hcp"/>
</dbReference>
<name>A0AAX2HC71_9PSED</name>
<evidence type="ECO:0008006" key="3">
    <source>
        <dbReference type="Google" id="ProtNLM"/>
    </source>
</evidence>
<dbReference type="Proteomes" id="UP000219564">
    <property type="component" value="Unassembled WGS sequence"/>
</dbReference>
<dbReference type="Pfam" id="PF05638">
    <property type="entry name" value="T6SS_HCP"/>
    <property type="match status" value="1"/>
</dbReference>
<proteinExistence type="predicted"/>
<accession>A0AAX2HC71</accession>